<dbReference type="eggNOG" id="arCOG05262">
    <property type="taxonomic scope" value="Archaea"/>
</dbReference>
<dbReference type="HOGENOM" id="CLU_076018_0_0_2"/>
<keyword evidence="2" id="KW-0540">Nuclease</keyword>
<dbReference type="Gene3D" id="3.60.10.10">
    <property type="entry name" value="Endonuclease/exonuclease/phosphatase"/>
    <property type="match status" value="1"/>
</dbReference>
<protein>
    <submittedName>
        <fullName evidence="2">Endonuclease/exonuclease/phosphatase</fullName>
    </submittedName>
</protein>
<gene>
    <name evidence="2" type="ordered locus">Mlab_0711</name>
</gene>
<feature type="domain" description="Endonuclease/exonuclease/phosphatase" evidence="1">
    <location>
        <begin position="26"/>
        <end position="223"/>
    </location>
</feature>
<accession>A2SRC7</accession>
<dbReference type="GO" id="GO:0004527">
    <property type="term" value="F:exonuclease activity"/>
    <property type="evidence" value="ECO:0007669"/>
    <property type="project" value="UniProtKB-KW"/>
</dbReference>
<dbReference type="SUPFAM" id="SSF56219">
    <property type="entry name" value="DNase I-like"/>
    <property type="match status" value="1"/>
</dbReference>
<keyword evidence="2" id="KW-0269">Exonuclease</keyword>
<dbReference type="GO" id="GO:0004519">
    <property type="term" value="F:endonuclease activity"/>
    <property type="evidence" value="ECO:0007669"/>
    <property type="project" value="UniProtKB-KW"/>
</dbReference>
<keyword evidence="3" id="KW-1185">Reference proteome</keyword>
<dbReference type="InterPro" id="IPR036691">
    <property type="entry name" value="Endo/exonu/phosph_ase_sf"/>
</dbReference>
<dbReference type="Pfam" id="PF03372">
    <property type="entry name" value="Exo_endo_phos"/>
    <property type="match status" value="1"/>
</dbReference>
<sequence>MRPNFNPNYYFDKNRHNQIGNIMKIITWNCGGNFRKKFRYIEKYNADILVIQECESIDKIQSANQTIVIKYNVEWINDGSQRTDKGLGIFLKKGVVFKKQNWETFGLNHYLAVKIENKFDLIGIWTENPGYIRDACVYLQMYEKLFTNKSENVLLCGDLNSFKKDKYTSKTKNIETYFKKLYEMNIHSCYHYTYDKELGDKEELKTFISPNGKRYHIDYIFTNMEYSGFFIDDFDNFKVSGKNISDHVPLGVNLDI</sequence>
<dbReference type="KEGG" id="mla:Mlab_0711"/>
<name>A2SRC7_METLZ</name>
<evidence type="ECO:0000259" key="1">
    <source>
        <dbReference type="Pfam" id="PF03372"/>
    </source>
</evidence>
<evidence type="ECO:0000313" key="3">
    <source>
        <dbReference type="Proteomes" id="UP000000365"/>
    </source>
</evidence>
<dbReference type="Proteomes" id="UP000000365">
    <property type="component" value="Chromosome"/>
</dbReference>
<evidence type="ECO:0000313" key="2">
    <source>
        <dbReference type="EMBL" id="ABN06883.1"/>
    </source>
</evidence>
<organism evidence="2 3">
    <name type="scientific">Methanocorpusculum labreanum (strain ATCC 43576 / DSM 4855 / Z)</name>
    <dbReference type="NCBI Taxonomy" id="410358"/>
    <lineage>
        <taxon>Archaea</taxon>
        <taxon>Methanobacteriati</taxon>
        <taxon>Methanobacteriota</taxon>
        <taxon>Stenosarchaea group</taxon>
        <taxon>Methanomicrobia</taxon>
        <taxon>Methanomicrobiales</taxon>
        <taxon>Methanocorpusculaceae</taxon>
        <taxon>Methanocorpusculum</taxon>
    </lineage>
</organism>
<dbReference type="InterPro" id="IPR005135">
    <property type="entry name" value="Endo/exonuclease/phosphatase"/>
</dbReference>
<keyword evidence="2" id="KW-0378">Hydrolase</keyword>
<dbReference type="EMBL" id="CP000559">
    <property type="protein sequence ID" value="ABN06883.1"/>
    <property type="molecule type" value="Genomic_DNA"/>
</dbReference>
<keyword evidence="2" id="KW-0255">Endonuclease</keyword>
<reference evidence="2 3" key="1">
    <citation type="journal article" date="2009" name="Stand. Genomic Sci.">
        <title>Complete genome sequence of Methanocorpusculum labreanum type strain Z.</title>
        <authorList>
            <person name="Anderson I.J."/>
            <person name="Sieprawska-Lupa M."/>
            <person name="Goltsman E."/>
            <person name="Lapidus A."/>
            <person name="Copeland A."/>
            <person name="Glavina Del Rio T."/>
            <person name="Tice H."/>
            <person name="Dalin E."/>
            <person name="Barry K."/>
            <person name="Pitluck S."/>
            <person name="Hauser L."/>
            <person name="Land M."/>
            <person name="Lucas S."/>
            <person name="Richardson P."/>
            <person name="Whitman W.B."/>
            <person name="Kyrpides N.C."/>
        </authorList>
    </citation>
    <scope>NUCLEOTIDE SEQUENCE [LARGE SCALE GENOMIC DNA]</scope>
    <source>
        <strain evidence="3">ATCC 43576 / DSM 4855 / Z</strain>
    </source>
</reference>
<dbReference type="AlphaFoldDB" id="A2SRC7"/>
<proteinExistence type="predicted"/>